<comment type="caution">
    <text evidence="1">The sequence shown here is derived from an EMBL/GenBank/DDBJ whole genome shotgun (WGS) entry which is preliminary data.</text>
</comment>
<organism evidence="1 2">
    <name type="scientific">Saccharomyces cerevisiae (strain AWRI1631)</name>
    <name type="common">Baker's yeast</name>
    <dbReference type="NCBI Taxonomy" id="545124"/>
    <lineage>
        <taxon>Eukaryota</taxon>
        <taxon>Fungi</taxon>
        <taxon>Dikarya</taxon>
        <taxon>Ascomycota</taxon>
        <taxon>Saccharomycotina</taxon>
        <taxon>Saccharomycetes</taxon>
        <taxon>Saccharomycetales</taxon>
        <taxon>Saccharomycetaceae</taxon>
        <taxon>Saccharomyces</taxon>
    </lineage>
</organism>
<dbReference type="Proteomes" id="UP000008988">
    <property type="component" value="Unassembled WGS sequence"/>
</dbReference>
<reference evidence="1 2" key="1">
    <citation type="journal article" date="2008" name="FEMS Yeast Res.">
        <title>Comparative genome analysis of a Saccharomyces cerevisiae wine strain.</title>
        <authorList>
            <person name="Borneman A.R."/>
            <person name="Forgan A.H."/>
            <person name="Pretorius I.S."/>
            <person name="Chambers P.J."/>
        </authorList>
    </citation>
    <scope>NUCLEOTIDE SEQUENCE [LARGE SCALE GENOMIC DNA]</scope>
    <source>
        <strain evidence="1 2">AWRI1631</strain>
    </source>
</reference>
<proteinExistence type="predicted"/>
<evidence type="ECO:0000313" key="2">
    <source>
        <dbReference type="Proteomes" id="UP000008988"/>
    </source>
</evidence>
<name>B5VJU9_YEAS6</name>
<protein>
    <submittedName>
        <fullName evidence="1">Uncharacterized protein</fullName>
    </submittedName>
</protein>
<gene>
    <name evidence="1" type="ORF">AWRI1631_80700</name>
</gene>
<dbReference type="EMBL" id="ABSV01001061">
    <property type="protein sequence ID" value="EDZ71792.1"/>
    <property type="molecule type" value="Genomic_DNA"/>
</dbReference>
<sequence>MNQKNLQQKRVNKRQRKRAWLKTLPLEGQMKVHRMMKRKK</sequence>
<dbReference type="AlphaFoldDB" id="B5VJU9"/>
<evidence type="ECO:0000313" key="1">
    <source>
        <dbReference type="EMBL" id="EDZ71792.1"/>
    </source>
</evidence>
<accession>B5VJU9</accession>